<dbReference type="AlphaFoldDB" id="A0A151X8E9"/>
<dbReference type="Proteomes" id="UP000075809">
    <property type="component" value="Unassembled WGS sequence"/>
</dbReference>
<evidence type="ECO:0000313" key="2">
    <source>
        <dbReference type="Proteomes" id="UP000075809"/>
    </source>
</evidence>
<organism evidence="1 2">
    <name type="scientific">Mycetomoellerius zeteki</name>
    <dbReference type="NCBI Taxonomy" id="64791"/>
    <lineage>
        <taxon>Eukaryota</taxon>
        <taxon>Metazoa</taxon>
        <taxon>Ecdysozoa</taxon>
        <taxon>Arthropoda</taxon>
        <taxon>Hexapoda</taxon>
        <taxon>Insecta</taxon>
        <taxon>Pterygota</taxon>
        <taxon>Neoptera</taxon>
        <taxon>Endopterygota</taxon>
        <taxon>Hymenoptera</taxon>
        <taxon>Apocrita</taxon>
        <taxon>Aculeata</taxon>
        <taxon>Formicoidea</taxon>
        <taxon>Formicidae</taxon>
        <taxon>Myrmicinae</taxon>
        <taxon>Mycetomoellerius</taxon>
    </lineage>
</organism>
<evidence type="ECO:0000313" key="1">
    <source>
        <dbReference type="EMBL" id="KYQ56643.1"/>
    </source>
</evidence>
<sequence length="220" mass="24598">MWILAKYCHAAAPIDQQPLHAFLTNNPRGYSHSYQSHSGIYMRDMQRTTTGISADGMRGAANGSPRVRYQTVCGSRRCTSATHAAFHGAAPAGKKRTRTLISIEMANDNFSVSSQFIYDVPVMEETVSHLKTTVKVRHAGTLQRALLQPIARMRMAWYMAASTRLSPADRFIKYRHLRVHNLYVFSLAQVNVTTGLRRMSVIANVDGIRNGALSFVPMRI</sequence>
<accession>A0A151X8E9</accession>
<name>A0A151X8E9_9HYME</name>
<dbReference type="EMBL" id="KQ982409">
    <property type="protein sequence ID" value="KYQ56643.1"/>
    <property type="molecule type" value="Genomic_DNA"/>
</dbReference>
<keyword evidence="2" id="KW-1185">Reference proteome</keyword>
<proteinExistence type="predicted"/>
<reference evidence="1 2" key="1">
    <citation type="submission" date="2015-09" db="EMBL/GenBank/DDBJ databases">
        <title>Trachymyrmex zeteki WGS genome.</title>
        <authorList>
            <person name="Nygaard S."/>
            <person name="Hu H."/>
            <person name="Boomsma J."/>
            <person name="Zhang G."/>
        </authorList>
    </citation>
    <scope>NUCLEOTIDE SEQUENCE [LARGE SCALE GENOMIC DNA]</scope>
    <source>
        <strain evidence="1">Tzet28-1</strain>
        <tissue evidence="1">Whole body</tissue>
    </source>
</reference>
<protein>
    <submittedName>
        <fullName evidence="1">Uncharacterized protein</fullName>
    </submittedName>
</protein>
<gene>
    <name evidence="1" type="ORF">ALC60_04242</name>
</gene>